<dbReference type="PROSITE" id="PS50850">
    <property type="entry name" value="MFS"/>
    <property type="match status" value="1"/>
</dbReference>
<dbReference type="EMBL" id="CP097463">
    <property type="protein sequence ID" value="WAX57852.1"/>
    <property type="molecule type" value="Genomic_DNA"/>
</dbReference>
<protein>
    <submittedName>
        <fullName evidence="7">MFS transporter</fullName>
    </submittedName>
</protein>
<evidence type="ECO:0000256" key="4">
    <source>
        <dbReference type="ARBA" id="ARBA00023136"/>
    </source>
</evidence>
<dbReference type="InterPro" id="IPR011701">
    <property type="entry name" value="MFS"/>
</dbReference>
<feature type="transmembrane region" description="Helical" evidence="5">
    <location>
        <begin position="248"/>
        <end position="269"/>
    </location>
</feature>
<feature type="transmembrane region" description="Helical" evidence="5">
    <location>
        <begin position="216"/>
        <end position="236"/>
    </location>
</feature>
<keyword evidence="2 5" id="KW-0812">Transmembrane</keyword>
<sequence length="401" mass="41018">MSSTGPRPAKHATSVAFIAAGFAFASWAARIPQVRDRLQVSPAVLGLILLSLALGALVALPLAGSIIHRFGAAWTVGRMSVLLGAGLVVAGVGYRFGPAPVVIGLVLVGFGNGAWDVAMNVHAAAVEQQLGRSIMPRFHAGFSVGTVAGALISVPLVAWHVSVTIHMIATAVLVVGIVPYSVRHFLPELPDAPHAPAGEAAPRGAALTAWREPRTLLIGVFVLCAAFTEGTGNDWLGVAVIDGYHTSAVVGTSVFAVFLAAMTTARWFGPAAIDRFGRVPVLRISVGLALVGLVLVVIGAALPVAYLGTLLWGAGAALGFPVGMSAASDDPALAPRRVSVVSSIGYTAFLAGPPVIGFLGSHVGVLRALSIAAALLALATVIVPATREPDRAARLTEPARR</sequence>
<reference evidence="7" key="1">
    <citation type="submission" date="2022-05" db="EMBL/GenBank/DDBJ databases">
        <title>Jatrophihabitans sp. SB3-54 whole genome sequence.</title>
        <authorList>
            <person name="Suh M.K."/>
            <person name="Eom M.K."/>
            <person name="Kim J.S."/>
            <person name="Kim H.S."/>
            <person name="Do H.E."/>
            <person name="Shin Y.K."/>
            <person name="Lee J.-S."/>
        </authorList>
    </citation>
    <scope>NUCLEOTIDE SEQUENCE</scope>
    <source>
        <strain evidence="7">SB3-54</strain>
    </source>
</reference>
<evidence type="ECO:0000313" key="8">
    <source>
        <dbReference type="Proteomes" id="UP001164693"/>
    </source>
</evidence>
<gene>
    <name evidence="7" type="ORF">M6B22_03575</name>
</gene>
<dbReference type="Proteomes" id="UP001164693">
    <property type="component" value="Chromosome"/>
</dbReference>
<feature type="transmembrane region" description="Helical" evidence="5">
    <location>
        <begin position="365"/>
        <end position="385"/>
    </location>
</feature>
<dbReference type="SUPFAM" id="SSF103473">
    <property type="entry name" value="MFS general substrate transporter"/>
    <property type="match status" value="1"/>
</dbReference>
<dbReference type="Gene3D" id="1.20.1250.20">
    <property type="entry name" value="MFS general substrate transporter like domains"/>
    <property type="match status" value="2"/>
</dbReference>
<dbReference type="InterPro" id="IPR036259">
    <property type="entry name" value="MFS_trans_sf"/>
</dbReference>
<comment type="subcellular location">
    <subcellularLocation>
        <location evidence="1">Cell membrane</location>
        <topology evidence="1">Multi-pass membrane protein</topology>
    </subcellularLocation>
</comment>
<evidence type="ECO:0000259" key="6">
    <source>
        <dbReference type="PROSITE" id="PS50850"/>
    </source>
</evidence>
<evidence type="ECO:0000256" key="2">
    <source>
        <dbReference type="ARBA" id="ARBA00022692"/>
    </source>
</evidence>
<evidence type="ECO:0000313" key="7">
    <source>
        <dbReference type="EMBL" id="WAX57852.1"/>
    </source>
</evidence>
<feature type="transmembrane region" description="Helical" evidence="5">
    <location>
        <begin position="281"/>
        <end position="304"/>
    </location>
</feature>
<evidence type="ECO:0000256" key="1">
    <source>
        <dbReference type="ARBA" id="ARBA00004651"/>
    </source>
</evidence>
<dbReference type="InterPro" id="IPR051788">
    <property type="entry name" value="MFS_Transporter"/>
</dbReference>
<dbReference type="CDD" id="cd17393">
    <property type="entry name" value="MFS_MosC_like"/>
    <property type="match status" value="1"/>
</dbReference>
<dbReference type="PANTHER" id="PTHR23514">
    <property type="entry name" value="BYPASS OF STOP CODON PROTEIN 6"/>
    <property type="match status" value="1"/>
</dbReference>
<keyword evidence="8" id="KW-1185">Reference proteome</keyword>
<organism evidence="7 8">
    <name type="scientific">Jatrophihabitans cynanchi</name>
    <dbReference type="NCBI Taxonomy" id="2944128"/>
    <lineage>
        <taxon>Bacteria</taxon>
        <taxon>Bacillati</taxon>
        <taxon>Actinomycetota</taxon>
        <taxon>Actinomycetes</taxon>
        <taxon>Jatrophihabitantales</taxon>
        <taxon>Jatrophihabitantaceae</taxon>
        <taxon>Jatrophihabitans</taxon>
    </lineage>
</organism>
<feature type="transmembrane region" description="Helical" evidence="5">
    <location>
        <begin position="138"/>
        <end position="157"/>
    </location>
</feature>
<feature type="transmembrane region" description="Helical" evidence="5">
    <location>
        <begin position="79"/>
        <end position="96"/>
    </location>
</feature>
<accession>A0ABY7JZ67</accession>
<keyword evidence="4 5" id="KW-0472">Membrane</keyword>
<feature type="domain" description="Major facilitator superfamily (MFS) profile" evidence="6">
    <location>
        <begin position="9"/>
        <end position="391"/>
    </location>
</feature>
<feature type="transmembrane region" description="Helical" evidence="5">
    <location>
        <begin position="340"/>
        <end position="359"/>
    </location>
</feature>
<evidence type="ECO:0000256" key="5">
    <source>
        <dbReference type="SAM" id="Phobius"/>
    </source>
</evidence>
<proteinExistence type="predicted"/>
<dbReference type="Pfam" id="PF07690">
    <property type="entry name" value="MFS_1"/>
    <property type="match status" value="1"/>
</dbReference>
<keyword evidence="3 5" id="KW-1133">Transmembrane helix</keyword>
<dbReference type="PANTHER" id="PTHR23514:SF13">
    <property type="entry name" value="INNER MEMBRANE PROTEIN YBJJ"/>
    <property type="match status" value="1"/>
</dbReference>
<dbReference type="RefSeq" id="WP_269444401.1">
    <property type="nucleotide sequence ID" value="NZ_CP097463.1"/>
</dbReference>
<evidence type="ECO:0000256" key="3">
    <source>
        <dbReference type="ARBA" id="ARBA00022989"/>
    </source>
</evidence>
<feature type="transmembrane region" description="Helical" evidence="5">
    <location>
        <begin position="44"/>
        <end position="67"/>
    </location>
</feature>
<dbReference type="InterPro" id="IPR020846">
    <property type="entry name" value="MFS_dom"/>
</dbReference>
<feature type="transmembrane region" description="Helical" evidence="5">
    <location>
        <begin position="310"/>
        <end position="328"/>
    </location>
</feature>
<feature type="transmembrane region" description="Helical" evidence="5">
    <location>
        <begin position="163"/>
        <end position="182"/>
    </location>
</feature>
<name>A0ABY7JZ67_9ACTN</name>
<feature type="transmembrane region" description="Helical" evidence="5">
    <location>
        <begin position="102"/>
        <end position="126"/>
    </location>
</feature>